<evidence type="ECO:0000256" key="2">
    <source>
        <dbReference type="ARBA" id="ARBA00023125"/>
    </source>
</evidence>
<proteinExistence type="predicted"/>
<dbReference type="PANTHER" id="PTHR46621">
    <property type="entry name" value="SNRNA-ACTIVATING PROTEIN COMPLEX SUBUNIT 4"/>
    <property type="match status" value="1"/>
</dbReference>
<keyword evidence="9" id="KW-1185">Reference proteome</keyword>
<dbReference type="Gene3D" id="1.10.10.60">
    <property type="entry name" value="Homeodomain-like"/>
    <property type="match status" value="2"/>
</dbReference>
<dbReference type="PROSITE" id="PS50090">
    <property type="entry name" value="MYB_LIKE"/>
    <property type="match status" value="2"/>
</dbReference>
<keyword evidence="3" id="KW-0804">Transcription</keyword>
<comment type="caution">
    <text evidence="8">The sequence shown here is derived from an EMBL/GenBank/DDBJ whole genome shotgun (WGS) entry which is preliminary data.</text>
</comment>
<feature type="compositionally biased region" description="Polar residues" evidence="5">
    <location>
        <begin position="74"/>
        <end position="83"/>
    </location>
</feature>
<keyword evidence="2" id="KW-0238">DNA-binding</keyword>
<dbReference type="SMART" id="SM00717">
    <property type="entry name" value="SANT"/>
    <property type="match status" value="2"/>
</dbReference>
<dbReference type="InterPro" id="IPR001005">
    <property type="entry name" value="SANT/Myb"/>
</dbReference>
<protein>
    <recommendedName>
        <fullName evidence="10">Myb-like DNA-binding domain containing protein</fullName>
    </recommendedName>
</protein>
<evidence type="ECO:0000256" key="1">
    <source>
        <dbReference type="ARBA" id="ARBA00023015"/>
    </source>
</evidence>
<dbReference type="PANTHER" id="PTHR46621:SF1">
    <property type="entry name" value="SNRNA-ACTIVATING PROTEIN COMPLEX SUBUNIT 4"/>
    <property type="match status" value="1"/>
</dbReference>
<reference evidence="8 9" key="1">
    <citation type="submission" date="2024-04" db="EMBL/GenBank/DDBJ databases">
        <title>Tritrichomonas musculus Genome.</title>
        <authorList>
            <person name="Alves-Ferreira E."/>
            <person name="Grigg M."/>
            <person name="Lorenzi H."/>
            <person name="Galac M."/>
        </authorList>
    </citation>
    <scope>NUCLEOTIDE SEQUENCE [LARGE SCALE GENOMIC DNA]</scope>
    <source>
        <strain evidence="8 9">EAF2021</strain>
    </source>
</reference>
<dbReference type="SUPFAM" id="SSF46689">
    <property type="entry name" value="Homeodomain-like"/>
    <property type="match status" value="1"/>
</dbReference>
<feature type="domain" description="Myb-like" evidence="6">
    <location>
        <begin position="148"/>
        <end position="198"/>
    </location>
</feature>
<gene>
    <name evidence="8" type="ORF">M9Y10_007425</name>
</gene>
<evidence type="ECO:0000256" key="5">
    <source>
        <dbReference type="SAM" id="MobiDB-lite"/>
    </source>
</evidence>
<sequence>MIQSNLVIEPQVLSLFDHQTNFILTVPQNVDCISFQNNSNIALNDKRVPNNHYIHSDSSEFLGSSINNEEKIVSSDSNLSDYPNESKTDSKSSLECSLSQRKKFSREEDMKLCKIVALHGPHKWDEIALLMPGRTGRQCRDRFHNYLNPTLVNGPWSKEEDKLLEQKVYELGQHWNKIVKFFRGRSENNIKNRWYTYVSKKKQGRFRKKISFSIREKSKKREYNDKKEKNSNKFTGNFFDGKSNFDRNIHNGGIDSFNNDINSIALVNENNYYKEQHKNELDSWKMNQKFEVLSNETKLDKKVFYPPICPPKNSSIWSFNKKMFDFLG</sequence>
<evidence type="ECO:0000313" key="8">
    <source>
        <dbReference type="EMBL" id="KAK8871686.1"/>
    </source>
</evidence>
<dbReference type="Pfam" id="PF00249">
    <property type="entry name" value="Myb_DNA-binding"/>
    <property type="match status" value="2"/>
</dbReference>
<organism evidence="8 9">
    <name type="scientific">Tritrichomonas musculus</name>
    <dbReference type="NCBI Taxonomy" id="1915356"/>
    <lineage>
        <taxon>Eukaryota</taxon>
        <taxon>Metamonada</taxon>
        <taxon>Parabasalia</taxon>
        <taxon>Tritrichomonadida</taxon>
        <taxon>Tritrichomonadidae</taxon>
        <taxon>Tritrichomonas</taxon>
    </lineage>
</organism>
<evidence type="ECO:0000313" key="9">
    <source>
        <dbReference type="Proteomes" id="UP001470230"/>
    </source>
</evidence>
<feature type="domain" description="HTH myb-type" evidence="7">
    <location>
        <begin position="154"/>
        <end position="202"/>
    </location>
</feature>
<feature type="region of interest" description="Disordered" evidence="5">
    <location>
        <begin position="74"/>
        <end position="94"/>
    </location>
</feature>
<dbReference type="EMBL" id="JAPFFF010000013">
    <property type="protein sequence ID" value="KAK8871686.1"/>
    <property type="molecule type" value="Genomic_DNA"/>
</dbReference>
<dbReference type="Proteomes" id="UP001470230">
    <property type="component" value="Unassembled WGS sequence"/>
</dbReference>
<feature type="domain" description="Myb-like" evidence="6">
    <location>
        <begin position="100"/>
        <end position="147"/>
    </location>
</feature>
<feature type="domain" description="HTH myb-type" evidence="7">
    <location>
        <begin position="100"/>
        <end position="151"/>
    </location>
</feature>
<evidence type="ECO:0000256" key="4">
    <source>
        <dbReference type="ARBA" id="ARBA00023242"/>
    </source>
</evidence>
<keyword evidence="4" id="KW-0539">Nucleus</keyword>
<dbReference type="CDD" id="cd00167">
    <property type="entry name" value="SANT"/>
    <property type="match status" value="2"/>
</dbReference>
<name>A0ABR2J1P7_9EUKA</name>
<evidence type="ECO:0000259" key="6">
    <source>
        <dbReference type="PROSITE" id="PS50090"/>
    </source>
</evidence>
<dbReference type="InterPro" id="IPR017930">
    <property type="entry name" value="Myb_dom"/>
</dbReference>
<accession>A0ABR2J1P7</accession>
<dbReference type="PROSITE" id="PS51294">
    <property type="entry name" value="HTH_MYB"/>
    <property type="match status" value="2"/>
</dbReference>
<evidence type="ECO:0000256" key="3">
    <source>
        <dbReference type="ARBA" id="ARBA00023163"/>
    </source>
</evidence>
<dbReference type="InterPro" id="IPR009057">
    <property type="entry name" value="Homeodomain-like_sf"/>
</dbReference>
<dbReference type="InterPro" id="IPR051575">
    <property type="entry name" value="Myb-like_DNA-bd"/>
</dbReference>
<keyword evidence="1" id="KW-0805">Transcription regulation</keyword>
<evidence type="ECO:0000259" key="7">
    <source>
        <dbReference type="PROSITE" id="PS51294"/>
    </source>
</evidence>
<evidence type="ECO:0008006" key="10">
    <source>
        <dbReference type="Google" id="ProtNLM"/>
    </source>
</evidence>